<dbReference type="RefSeq" id="WP_256531795.1">
    <property type="nucleotide sequence ID" value="NZ_CP101824.1"/>
</dbReference>
<accession>A0ABD5NJV7</accession>
<protein>
    <submittedName>
        <fullName evidence="2">Uncharacterized protein</fullName>
    </submittedName>
</protein>
<dbReference type="EMBL" id="JBHSAQ010000001">
    <property type="protein sequence ID" value="MFC3957279.1"/>
    <property type="molecule type" value="Genomic_DNA"/>
</dbReference>
<evidence type="ECO:0000256" key="1">
    <source>
        <dbReference type="SAM" id="Phobius"/>
    </source>
</evidence>
<dbReference type="Proteomes" id="UP001595846">
    <property type="component" value="Unassembled WGS sequence"/>
</dbReference>
<keyword evidence="1" id="KW-1133">Transmembrane helix</keyword>
<keyword evidence="3" id="KW-1185">Reference proteome</keyword>
<gene>
    <name evidence="2" type="ORF">ACFOUR_02675</name>
</gene>
<feature type="transmembrane region" description="Helical" evidence="1">
    <location>
        <begin position="38"/>
        <end position="56"/>
    </location>
</feature>
<evidence type="ECO:0000313" key="3">
    <source>
        <dbReference type="Proteomes" id="UP001595846"/>
    </source>
</evidence>
<reference evidence="2 3" key="1">
    <citation type="journal article" date="2019" name="Int. J. Syst. Evol. Microbiol.">
        <title>The Global Catalogue of Microorganisms (GCM) 10K type strain sequencing project: providing services to taxonomists for standard genome sequencing and annotation.</title>
        <authorList>
            <consortium name="The Broad Institute Genomics Platform"/>
            <consortium name="The Broad Institute Genome Sequencing Center for Infectious Disease"/>
            <person name="Wu L."/>
            <person name="Ma J."/>
        </authorList>
    </citation>
    <scope>NUCLEOTIDE SEQUENCE [LARGE SCALE GENOMIC DNA]</scope>
    <source>
        <strain evidence="2 3">IBRC-M 10256</strain>
    </source>
</reference>
<proteinExistence type="predicted"/>
<name>A0ABD5NJV7_9EURY</name>
<keyword evidence="1" id="KW-0812">Transmembrane</keyword>
<feature type="transmembrane region" description="Helical" evidence="1">
    <location>
        <begin position="7"/>
        <end position="26"/>
    </location>
</feature>
<keyword evidence="1" id="KW-0472">Membrane</keyword>
<sequence length="63" mass="6662">MIDRPDIVLLAIPIVVAAGYVLSGLSRLGVVAADITRGFELLGAIAAVLVVCWAVWNRTNDGR</sequence>
<dbReference type="GeneID" id="73904554"/>
<organism evidence="2 3">
    <name type="scientific">Halovivax cerinus</name>
    <dbReference type="NCBI Taxonomy" id="1487865"/>
    <lineage>
        <taxon>Archaea</taxon>
        <taxon>Methanobacteriati</taxon>
        <taxon>Methanobacteriota</taxon>
        <taxon>Stenosarchaea group</taxon>
        <taxon>Halobacteria</taxon>
        <taxon>Halobacteriales</taxon>
        <taxon>Natrialbaceae</taxon>
        <taxon>Halovivax</taxon>
    </lineage>
</organism>
<dbReference type="AlphaFoldDB" id="A0ABD5NJV7"/>
<comment type="caution">
    <text evidence="2">The sequence shown here is derived from an EMBL/GenBank/DDBJ whole genome shotgun (WGS) entry which is preliminary data.</text>
</comment>
<evidence type="ECO:0000313" key="2">
    <source>
        <dbReference type="EMBL" id="MFC3957279.1"/>
    </source>
</evidence>